<dbReference type="InterPro" id="IPR004143">
    <property type="entry name" value="BPL_LPL_catalytic"/>
</dbReference>
<feature type="domain" description="BPL/LPL catalytic" evidence="5">
    <location>
        <begin position="65"/>
        <end position="253"/>
    </location>
</feature>
<dbReference type="PROSITE" id="PS51733">
    <property type="entry name" value="BPL_LPL_CATALYTIC"/>
    <property type="match status" value="1"/>
</dbReference>
<evidence type="ECO:0000256" key="4">
    <source>
        <dbReference type="ARBA" id="ARBA00015925"/>
    </source>
</evidence>
<evidence type="ECO:0000313" key="7">
    <source>
        <dbReference type="Proteomes" id="UP001313282"/>
    </source>
</evidence>
<dbReference type="PANTHER" id="PTHR12561:SF3">
    <property type="entry name" value="LIPOYLTRANSFERASE 1, MITOCHONDRIAL"/>
    <property type="match status" value="1"/>
</dbReference>
<evidence type="ECO:0000259" key="5">
    <source>
        <dbReference type="PROSITE" id="PS51733"/>
    </source>
</evidence>
<dbReference type="PANTHER" id="PTHR12561">
    <property type="entry name" value="LIPOATE-PROTEIN LIGASE"/>
    <property type="match status" value="1"/>
</dbReference>
<dbReference type="GO" id="GO:0016874">
    <property type="term" value="F:ligase activity"/>
    <property type="evidence" value="ECO:0007669"/>
    <property type="project" value="UniProtKB-KW"/>
</dbReference>
<organism evidence="6 7">
    <name type="scientific">Orbilia javanica</name>
    <dbReference type="NCBI Taxonomy" id="47235"/>
    <lineage>
        <taxon>Eukaryota</taxon>
        <taxon>Fungi</taxon>
        <taxon>Dikarya</taxon>
        <taxon>Ascomycota</taxon>
        <taxon>Pezizomycotina</taxon>
        <taxon>Orbiliomycetes</taxon>
        <taxon>Orbiliales</taxon>
        <taxon>Orbiliaceae</taxon>
        <taxon>Orbilia</taxon>
    </lineage>
</organism>
<gene>
    <name evidence="6" type="primary">AIM22_1</name>
    <name evidence="6" type="ORF">TWF718_005450</name>
</gene>
<accession>A0AAN8MUZ5</accession>
<comment type="similarity">
    <text evidence="3">Belongs to the LplA family.</text>
</comment>
<dbReference type="NCBIfam" id="TIGR00545">
    <property type="entry name" value="lipoyltrans"/>
    <property type="match status" value="1"/>
</dbReference>
<evidence type="ECO:0000256" key="2">
    <source>
        <dbReference type="ARBA" id="ARBA00005085"/>
    </source>
</evidence>
<sequence length="445" mass="50508">MSPSRGLPRLLNLTTTRRTYTTTTTPKTPIELLRLSPNRLHIYRSTSHNPFFNLSAEDYLLRHSPPTSTILFTYTNRPSIILGRNQNIWSEVNIPLLHSKEYEDVTLVRRRSGGGTVYHDLGNLCWSVIMPRKVFDRDFYANVVVRALHSLGVTTATINDRHDIILRQKGSGGKERDLKVSGSAYKIIRERSYHHATLLLDSKLSSIKSLLRSPLKEFITTKGVESVRSEVSNIGVDKELLVGKIEEEFLAANGWKGEEEESVSRVTLDEEETVRVRDYIREGMVELQSQKWIYSQTPEFTLSIPHSKPLPELPGLPGFQPVLPIHSKFTLLSTTSTLQNIQLSTSPDPSFSFVQSQESHIRLLNTRFEGPPIRQKLSEINSLPEDVKNDFGRWLEVAVGEWKGAEGKVDLWRNQDGGKTLRARAAERNERIGSRREVVGEEATE</sequence>
<dbReference type="GO" id="GO:0017118">
    <property type="term" value="F:lipoyltransferase activity"/>
    <property type="evidence" value="ECO:0007669"/>
    <property type="project" value="TreeGrafter"/>
</dbReference>
<keyword evidence="7" id="KW-1185">Reference proteome</keyword>
<protein>
    <recommendedName>
        <fullName evidence="4">Putative lipoate-protein ligase A</fullName>
    </recommendedName>
</protein>
<dbReference type="CDD" id="cd16443">
    <property type="entry name" value="LplA"/>
    <property type="match status" value="1"/>
</dbReference>
<evidence type="ECO:0000313" key="6">
    <source>
        <dbReference type="EMBL" id="KAK6347612.1"/>
    </source>
</evidence>
<reference evidence="6 7" key="1">
    <citation type="submission" date="2019-10" db="EMBL/GenBank/DDBJ databases">
        <authorList>
            <person name="Palmer J.M."/>
        </authorList>
    </citation>
    <scope>NUCLEOTIDE SEQUENCE [LARGE SCALE GENOMIC DNA]</scope>
    <source>
        <strain evidence="6 7">TWF718</strain>
    </source>
</reference>
<keyword evidence="6" id="KW-0436">Ligase</keyword>
<dbReference type="GO" id="GO:0009249">
    <property type="term" value="P:protein lipoylation"/>
    <property type="evidence" value="ECO:0007669"/>
    <property type="project" value="InterPro"/>
</dbReference>
<comment type="pathway">
    <text evidence="2">Protein modification; protein lipoylation via exogenous pathway; protein N(6)-(lipoyl)lysine from lipoate: step 2/2.</text>
</comment>
<evidence type="ECO:0000256" key="3">
    <source>
        <dbReference type="ARBA" id="ARBA00008242"/>
    </source>
</evidence>
<dbReference type="InterPro" id="IPR004562">
    <property type="entry name" value="LipoylTrfase_LipoateP_Ligase"/>
</dbReference>
<dbReference type="Proteomes" id="UP001313282">
    <property type="component" value="Unassembled WGS sequence"/>
</dbReference>
<comment type="caution">
    <text evidence="6">The sequence shown here is derived from an EMBL/GenBank/DDBJ whole genome shotgun (WGS) entry which is preliminary data.</text>
</comment>
<evidence type="ECO:0000256" key="1">
    <source>
        <dbReference type="ARBA" id="ARBA00003253"/>
    </source>
</evidence>
<dbReference type="EMBL" id="JAVHNR010000003">
    <property type="protein sequence ID" value="KAK6347612.1"/>
    <property type="molecule type" value="Genomic_DNA"/>
</dbReference>
<dbReference type="SUPFAM" id="SSF55681">
    <property type="entry name" value="Class II aaRS and biotin synthetases"/>
    <property type="match status" value="1"/>
</dbReference>
<dbReference type="GO" id="GO:0005739">
    <property type="term" value="C:mitochondrion"/>
    <property type="evidence" value="ECO:0007669"/>
    <property type="project" value="TreeGrafter"/>
</dbReference>
<dbReference type="AlphaFoldDB" id="A0AAN8MUZ5"/>
<name>A0AAN8MUZ5_9PEZI</name>
<dbReference type="InterPro" id="IPR045864">
    <property type="entry name" value="aa-tRNA-synth_II/BPL/LPL"/>
</dbReference>
<comment type="function">
    <text evidence="1">Catalyzes both the ATP-dependent activation of exogenously supplied lipoate to lipoyl-AMP and the transfer of the activated lipoyl onto the lipoyl domains of lipoate-dependent enzymes.</text>
</comment>
<dbReference type="Pfam" id="PF21948">
    <property type="entry name" value="LplA-B_cat"/>
    <property type="match status" value="1"/>
</dbReference>
<dbReference type="Gene3D" id="3.30.930.10">
    <property type="entry name" value="Bira Bifunctional Protein, Domain 2"/>
    <property type="match status" value="1"/>
</dbReference>
<proteinExistence type="inferred from homology"/>